<dbReference type="EnsemblPlants" id="OMERI02G04300.1">
    <property type="protein sequence ID" value="OMERI02G04300.1"/>
    <property type="gene ID" value="OMERI02G04300"/>
</dbReference>
<accession>A0A0E0CFH1</accession>
<keyword evidence="2" id="KW-1185">Reference proteome</keyword>
<reference evidence="1" key="1">
    <citation type="submission" date="2015-04" db="UniProtKB">
        <authorList>
            <consortium name="EnsemblPlants"/>
        </authorList>
    </citation>
    <scope>IDENTIFICATION</scope>
</reference>
<evidence type="ECO:0000313" key="1">
    <source>
        <dbReference type="EnsemblPlants" id="OMERI02G04300.1"/>
    </source>
</evidence>
<protein>
    <submittedName>
        <fullName evidence="1">Uncharacterized protein</fullName>
    </submittedName>
</protein>
<dbReference type="AlphaFoldDB" id="A0A0E0CFH1"/>
<dbReference type="Proteomes" id="UP000008021">
    <property type="component" value="Chromosome 2"/>
</dbReference>
<reference evidence="1" key="2">
    <citation type="submission" date="2018-05" db="EMBL/GenBank/DDBJ databases">
        <title>OmerRS3 (Oryza meridionalis Reference Sequence Version 3).</title>
        <authorList>
            <person name="Zhang J."/>
            <person name="Kudrna D."/>
            <person name="Lee S."/>
            <person name="Talag J."/>
            <person name="Welchert J."/>
            <person name="Wing R.A."/>
        </authorList>
    </citation>
    <scope>NUCLEOTIDE SEQUENCE [LARGE SCALE GENOMIC DNA]</scope>
    <source>
        <strain evidence="1">cv. OR44</strain>
    </source>
</reference>
<dbReference type="Gramene" id="OMERI02G04300.1">
    <property type="protein sequence ID" value="OMERI02G04300.1"/>
    <property type="gene ID" value="OMERI02G04300"/>
</dbReference>
<organism evidence="1">
    <name type="scientific">Oryza meridionalis</name>
    <dbReference type="NCBI Taxonomy" id="40149"/>
    <lineage>
        <taxon>Eukaryota</taxon>
        <taxon>Viridiplantae</taxon>
        <taxon>Streptophyta</taxon>
        <taxon>Embryophyta</taxon>
        <taxon>Tracheophyta</taxon>
        <taxon>Spermatophyta</taxon>
        <taxon>Magnoliopsida</taxon>
        <taxon>Liliopsida</taxon>
        <taxon>Poales</taxon>
        <taxon>Poaceae</taxon>
        <taxon>BOP clade</taxon>
        <taxon>Oryzoideae</taxon>
        <taxon>Oryzeae</taxon>
        <taxon>Oryzinae</taxon>
        <taxon>Oryza</taxon>
    </lineage>
</organism>
<name>A0A0E0CFH1_9ORYZ</name>
<proteinExistence type="predicted"/>
<dbReference type="HOGENOM" id="CLU_106913_0_0_1"/>
<evidence type="ECO:0000313" key="2">
    <source>
        <dbReference type="Proteomes" id="UP000008021"/>
    </source>
</evidence>
<sequence length="193" mass="22177">MTGAWRRWLATVVADGGGWTVVADGGGWRRWWLWRWRWRLVTVVAVAMAGWQGHYPGLTVRRRRRRHVEAGKESGGGEGGVRVRARRRRREELWAVALADSLKGQWNRGRKPCRAVWPADDGNAVWCRSPPWRRRFSKPLSFPYHILQVKTLFGSERAVARRVLLGGTALEKPLRARILSMVYALASNFSPRL</sequence>